<keyword evidence="3" id="KW-0378">Hydrolase</keyword>
<dbReference type="Proteomes" id="UP001556631">
    <property type="component" value="Unassembled WGS sequence"/>
</dbReference>
<sequence length="236" mass="24221">MTTPALDTQALTPQALTTQALAGQAWPDVPEQPLVLVPVGSIEQHGPHLPFDTDSAIAAAVAAGVAERSGGLVAPPLVYGNSGEHQSFPGTMSIGAEALRLVVVELVRSLATWAGRVVFVNAHGGNAPTLADAVKQLVGEGHDVAWVPCATEEVDLHAGHTETSLMLHIRPGDVRLERAAAGNTAPLAEILPAMMAGGVGAVSPNGVLGDPAGASAEHGRHVLEAMVDDVVRRLDR</sequence>
<dbReference type="PANTHER" id="PTHR35005">
    <property type="entry name" value="3-DEHYDRO-SCYLLO-INOSOSE HYDROLASE"/>
    <property type="match status" value="1"/>
</dbReference>
<evidence type="ECO:0000256" key="1">
    <source>
        <dbReference type="ARBA" id="ARBA00001947"/>
    </source>
</evidence>
<dbReference type="PANTHER" id="PTHR35005:SF1">
    <property type="entry name" value="2-AMINO-5-FORMYLAMINO-6-RIBOSYLAMINOPYRIMIDIN-4(3H)-ONE 5'-MONOPHOSPHATE DEFORMYLASE"/>
    <property type="match status" value="1"/>
</dbReference>
<dbReference type="InterPro" id="IPR003785">
    <property type="entry name" value="Creatininase/forma_Hydrolase"/>
</dbReference>
<comment type="similarity">
    <text evidence="5">Belongs to the creatininase superfamily.</text>
</comment>
<reference evidence="6 7" key="1">
    <citation type="submission" date="2024-07" db="EMBL/GenBank/DDBJ databases">
        <authorList>
            <person name="Lee S."/>
            <person name="Kang M."/>
        </authorList>
    </citation>
    <scope>NUCLEOTIDE SEQUENCE [LARGE SCALE GENOMIC DNA]</scope>
    <source>
        <strain evidence="6 7">DS6</strain>
    </source>
</reference>
<keyword evidence="2" id="KW-0479">Metal-binding</keyword>
<evidence type="ECO:0000256" key="4">
    <source>
        <dbReference type="ARBA" id="ARBA00022833"/>
    </source>
</evidence>
<dbReference type="RefSeq" id="WP_367990690.1">
    <property type="nucleotide sequence ID" value="NZ_JBFPJR010000001.1"/>
</dbReference>
<evidence type="ECO:0000313" key="6">
    <source>
        <dbReference type="EMBL" id="MEX0426084.1"/>
    </source>
</evidence>
<dbReference type="SUPFAM" id="SSF102215">
    <property type="entry name" value="Creatininase"/>
    <property type="match status" value="1"/>
</dbReference>
<dbReference type="InterPro" id="IPR024087">
    <property type="entry name" value="Creatininase-like_sf"/>
</dbReference>
<accession>A0ABV3ST15</accession>
<keyword evidence="4" id="KW-0862">Zinc</keyword>
<dbReference type="Pfam" id="PF02633">
    <property type="entry name" value="Creatininase"/>
    <property type="match status" value="1"/>
</dbReference>
<dbReference type="EMBL" id="JBFPJR010000001">
    <property type="protein sequence ID" value="MEX0426084.1"/>
    <property type="molecule type" value="Genomic_DNA"/>
</dbReference>
<dbReference type="Gene3D" id="3.40.50.10310">
    <property type="entry name" value="Creatininase"/>
    <property type="match status" value="1"/>
</dbReference>
<dbReference type="InterPro" id="IPR023871">
    <property type="entry name" value="MftE"/>
</dbReference>
<organism evidence="6 7">
    <name type="scientific">Nocardioides eburneus</name>
    <dbReference type="NCBI Taxonomy" id="3231482"/>
    <lineage>
        <taxon>Bacteria</taxon>
        <taxon>Bacillati</taxon>
        <taxon>Actinomycetota</taxon>
        <taxon>Actinomycetes</taxon>
        <taxon>Propionibacteriales</taxon>
        <taxon>Nocardioidaceae</taxon>
        <taxon>Nocardioides</taxon>
    </lineage>
</organism>
<proteinExistence type="inferred from homology"/>
<evidence type="ECO:0000256" key="3">
    <source>
        <dbReference type="ARBA" id="ARBA00022801"/>
    </source>
</evidence>
<name>A0ABV3ST15_9ACTN</name>
<keyword evidence="7" id="KW-1185">Reference proteome</keyword>
<comment type="cofactor">
    <cofactor evidence="1">
        <name>Zn(2+)</name>
        <dbReference type="ChEBI" id="CHEBI:29105"/>
    </cofactor>
</comment>
<dbReference type="NCBIfam" id="TIGR03964">
    <property type="entry name" value="mycofact_creat"/>
    <property type="match status" value="1"/>
</dbReference>
<gene>
    <name evidence="6" type="primary">mftE</name>
    <name evidence="6" type="ORF">AB3X52_00515</name>
</gene>
<evidence type="ECO:0000256" key="5">
    <source>
        <dbReference type="ARBA" id="ARBA00024029"/>
    </source>
</evidence>
<comment type="caution">
    <text evidence="6">The sequence shown here is derived from an EMBL/GenBank/DDBJ whole genome shotgun (WGS) entry which is preliminary data.</text>
</comment>
<protein>
    <submittedName>
        <fullName evidence="6">Mycofactocin biosynthesis peptidyl-dipeptidase MftE</fullName>
    </submittedName>
</protein>
<evidence type="ECO:0000313" key="7">
    <source>
        <dbReference type="Proteomes" id="UP001556631"/>
    </source>
</evidence>
<evidence type="ECO:0000256" key="2">
    <source>
        <dbReference type="ARBA" id="ARBA00022723"/>
    </source>
</evidence>